<dbReference type="Proteomes" id="UP000268535">
    <property type="component" value="Unassembled WGS sequence"/>
</dbReference>
<dbReference type="GO" id="GO:0000724">
    <property type="term" value="P:double-strand break repair via homologous recombination"/>
    <property type="evidence" value="ECO:0007669"/>
    <property type="project" value="TreeGrafter"/>
</dbReference>
<feature type="non-terminal residue" evidence="7">
    <location>
        <position position="1"/>
    </location>
</feature>
<evidence type="ECO:0000256" key="3">
    <source>
        <dbReference type="ARBA" id="ARBA00022705"/>
    </source>
</evidence>
<dbReference type="PANTHER" id="PTHR13989">
    <property type="entry name" value="REPLICATION PROTEIN A-RELATED"/>
    <property type="match status" value="1"/>
</dbReference>
<dbReference type="Gene3D" id="2.40.50.140">
    <property type="entry name" value="Nucleic acid-binding proteins"/>
    <property type="match status" value="1"/>
</dbReference>
<evidence type="ECO:0000313" key="8">
    <source>
        <dbReference type="Proteomes" id="UP000268535"/>
    </source>
</evidence>
<evidence type="ECO:0000259" key="6">
    <source>
        <dbReference type="Pfam" id="PF08784"/>
    </source>
</evidence>
<evidence type="ECO:0000256" key="4">
    <source>
        <dbReference type="ARBA" id="ARBA00023125"/>
    </source>
</evidence>
<feature type="domain" description="Replication protein A C-terminal" evidence="6">
    <location>
        <begin position="189"/>
        <end position="283"/>
    </location>
</feature>
<proteinExistence type="inferred from homology"/>
<dbReference type="EMBL" id="ML009783">
    <property type="protein sequence ID" value="RKO96603.1"/>
    <property type="molecule type" value="Genomic_DNA"/>
</dbReference>
<evidence type="ECO:0000256" key="2">
    <source>
        <dbReference type="ARBA" id="ARBA00007815"/>
    </source>
</evidence>
<dbReference type="GO" id="GO:0000781">
    <property type="term" value="C:chromosome, telomeric region"/>
    <property type="evidence" value="ECO:0007669"/>
    <property type="project" value="TreeGrafter"/>
</dbReference>
<feature type="non-terminal residue" evidence="7">
    <location>
        <position position="288"/>
    </location>
</feature>
<dbReference type="AlphaFoldDB" id="A0A4P9WW90"/>
<dbReference type="SUPFAM" id="SSF46785">
    <property type="entry name" value="Winged helix' DNA-binding domain"/>
    <property type="match status" value="1"/>
</dbReference>
<dbReference type="Pfam" id="PF08784">
    <property type="entry name" value="RPA_C"/>
    <property type="match status" value="1"/>
</dbReference>
<dbReference type="Gene3D" id="1.10.10.10">
    <property type="entry name" value="Winged helix-like DNA-binding domain superfamily/Winged helix DNA-binding domain"/>
    <property type="match status" value="1"/>
</dbReference>
<dbReference type="InterPro" id="IPR036390">
    <property type="entry name" value="WH_DNA-bd_sf"/>
</dbReference>
<reference evidence="8" key="1">
    <citation type="journal article" date="2018" name="Nat. Microbiol.">
        <title>Leveraging single-cell genomics to expand the fungal tree of life.</title>
        <authorList>
            <person name="Ahrendt S.R."/>
            <person name="Quandt C.A."/>
            <person name="Ciobanu D."/>
            <person name="Clum A."/>
            <person name="Salamov A."/>
            <person name="Andreopoulos B."/>
            <person name="Cheng J.F."/>
            <person name="Woyke T."/>
            <person name="Pelin A."/>
            <person name="Henrissat B."/>
            <person name="Reynolds N.K."/>
            <person name="Benny G.L."/>
            <person name="Smith M.E."/>
            <person name="James T.Y."/>
            <person name="Grigoriev I.V."/>
        </authorList>
    </citation>
    <scope>NUCLEOTIDE SEQUENCE [LARGE SCALE GENOMIC DNA]</scope>
    <source>
        <strain evidence="8">ATCC 52028</strain>
    </source>
</reference>
<comment type="subcellular location">
    <subcellularLocation>
        <location evidence="1">Nucleus</location>
    </subcellularLocation>
</comment>
<accession>A0A4P9WW90</accession>
<name>A0A4P9WW90_9FUNG</name>
<sequence>GGQGGGYMASGTYGDASQIGKGAAKGNSTLRSVTIKQILHAQTDEASRLLIDGQEVKNICIVGRVEVMRASASHTFFSVTDGTGTIEVRRWLQQNQAGAAASDAFGDGYGDGFDAEAGGAASGTAVETIATGMYVSIVGTLRESEGRKNMTTNLIKPVTQMDQLTFHFLQAVLEHQIARKGLPALRGAKATDAGAGGAYGQAQVVTAESVDQQENLWSALDPVQRRVLTFARQQESTGSMADSGTHIDEVIMHLRAHHSADEVRNAVARLSTEGVIYATIDQNHFKCM</sequence>
<dbReference type="SUPFAM" id="SSF50249">
    <property type="entry name" value="Nucleic acid-binding proteins"/>
    <property type="match status" value="1"/>
</dbReference>
<dbReference type="InterPro" id="IPR040260">
    <property type="entry name" value="RFA2-like"/>
</dbReference>
<evidence type="ECO:0000313" key="7">
    <source>
        <dbReference type="EMBL" id="RKO96603.1"/>
    </source>
</evidence>
<dbReference type="GO" id="GO:0006289">
    <property type="term" value="P:nucleotide-excision repair"/>
    <property type="evidence" value="ECO:0007669"/>
    <property type="project" value="TreeGrafter"/>
</dbReference>
<evidence type="ECO:0000256" key="1">
    <source>
        <dbReference type="ARBA" id="ARBA00004123"/>
    </source>
</evidence>
<keyword evidence="3" id="KW-0235">DNA replication</keyword>
<evidence type="ECO:0000256" key="5">
    <source>
        <dbReference type="ARBA" id="ARBA00023242"/>
    </source>
</evidence>
<keyword evidence="4" id="KW-0238">DNA-binding</keyword>
<keyword evidence="5" id="KW-0539">Nucleus</keyword>
<dbReference type="PIRSF" id="PIRSF036949">
    <property type="entry name" value="RPA32"/>
    <property type="match status" value="1"/>
</dbReference>
<dbReference type="GO" id="GO:0035861">
    <property type="term" value="C:site of double-strand break"/>
    <property type="evidence" value="ECO:0007669"/>
    <property type="project" value="TreeGrafter"/>
</dbReference>
<dbReference type="InterPro" id="IPR012340">
    <property type="entry name" value="NA-bd_OB-fold"/>
</dbReference>
<gene>
    <name evidence="7" type="ORF">CAUPRSCDRAFT_4568</name>
</gene>
<dbReference type="PANTHER" id="PTHR13989:SF16">
    <property type="entry name" value="REPLICATION PROTEIN A2"/>
    <property type="match status" value="1"/>
</dbReference>
<dbReference type="GO" id="GO:0006260">
    <property type="term" value="P:DNA replication"/>
    <property type="evidence" value="ECO:0007669"/>
    <property type="project" value="UniProtKB-KW"/>
</dbReference>
<dbReference type="InterPro" id="IPR014892">
    <property type="entry name" value="RPA_C"/>
</dbReference>
<dbReference type="GO" id="GO:0005662">
    <property type="term" value="C:DNA replication factor A complex"/>
    <property type="evidence" value="ECO:0007669"/>
    <property type="project" value="TreeGrafter"/>
</dbReference>
<dbReference type="InterPro" id="IPR014646">
    <property type="entry name" value="Rfa2/RPA32"/>
</dbReference>
<organism evidence="7 8">
    <name type="scientific">Caulochytrium protostelioides</name>
    <dbReference type="NCBI Taxonomy" id="1555241"/>
    <lineage>
        <taxon>Eukaryota</taxon>
        <taxon>Fungi</taxon>
        <taxon>Fungi incertae sedis</taxon>
        <taxon>Chytridiomycota</taxon>
        <taxon>Chytridiomycota incertae sedis</taxon>
        <taxon>Chytridiomycetes</taxon>
        <taxon>Caulochytriales</taxon>
        <taxon>Caulochytriaceae</taxon>
        <taxon>Caulochytrium</taxon>
    </lineage>
</organism>
<comment type="similarity">
    <text evidence="2">Belongs to the replication factor A protein 2 family.</text>
</comment>
<dbReference type="InterPro" id="IPR036388">
    <property type="entry name" value="WH-like_DNA-bd_sf"/>
</dbReference>
<protein>
    <submittedName>
        <fullName evidence="7">Nucleic acid-binding protein</fullName>
    </submittedName>
</protein>
<dbReference type="GO" id="GO:0003697">
    <property type="term" value="F:single-stranded DNA binding"/>
    <property type="evidence" value="ECO:0007669"/>
    <property type="project" value="TreeGrafter"/>
</dbReference>